<dbReference type="RefSeq" id="WP_004862948.1">
    <property type="nucleotide sequence ID" value="NZ_JH725044.1"/>
</dbReference>
<dbReference type="Proteomes" id="UP000008948">
    <property type="component" value="Unassembled WGS sequence"/>
</dbReference>
<dbReference type="EMBL" id="AIMH01000018">
    <property type="protein sequence ID" value="EJF98075.1"/>
    <property type="molecule type" value="Genomic_DNA"/>
</dbReference>
<name>A0ABN0GPJ5_BARVI</name>
<evidence type="ECO:0000313" key="2">
    <source>
        <dbReference type="Proteomes" id="UP000008948"/>
    </source>
</evidence>
<keyword evidence="2" id="KW-1185">Reference proteome</keyword>
<organism evidence="1 2">
    <name type="scientific">Bartonella vinsonii subsp. arupensis Pm136co</name>
    <dbReference type="NCBI Taxonomy" id="1094561"/>
    <lineage>
        <taxon>Bacteria</taxon>
        <taxon>Pseudomonadati</taxon>
        <taxon>Pseudomonadota</taxon>
        <taxon>Alphaproteobacteria</taxon>
        <taxon>Hyphomicrobiales</taxon>
        <taxon>Bartonellaceae</taxon>
        <taxon>Bartonella</taxon>
    </lineage>
</organism>
<proteinExistence type="predicted"/>
<reference evidence="1 2" key="1">
    <citation type="submission" date="2012-03" db="EMBL/GenBank/DDBJ databases">
        <title>The Genome Sequence of Bartonella vinsonii subsp. arupensis str. Pm136co.</title>
        <authorList>
            <consortium name="The Broad Institute Genome Sequencing Platform"/>
            <consortium name="The Broad Institute Genome Sequencing Center for Infectious Disease"/>
            <person name="Feldgarden M."/>
            <person name="Kirby J."/>
            <person name="Kosoy M."/>
            <person name="Birtles R."/>
            <person name="Probert W.S."/>
            <person name="Chiaraviglio L."/>
            <person name="Young S.K."/>
            <person name="Zeng Q."/>
            <person name="Gargeya S."/>
            <person name="Fitzgerald M."/>
            <person name="Haas B."/>
            <person name="Abouelleil A."/>
            <person name="Alvarado L."/>
            <person name="Arachchi H.M."/>
            <person name="Berlin A."/>
            <person name="Chapman S.B."/>
            <person name="Gearin G."/>
            <person name="Goldberg J."/>
            <person name="Griggs A."/>
            <person name="Gujja S."/>
            <person name="Hansen M."/>
            <person name="Heiman D."/>
            <person name="Howarth C."/>
            <person name="Larimer J."/>
            <person name="Lui A."/>
            <person name="MacDonald P.J.P."/>
            <person name="McCowen C."/>
            <person name="Montmayeur A."/>
            <person name="Murphy C."/>
            <person name="Neiman D."/>
            <person name="Pearson M."/>
            <person name="Priest M."/>
            <person name="Roberts A."/>
            <person name="Saif S."/>
            <person name="Shea T."/>
            <person name="Sisk P."/>
            <person name="Stolte C."/>
            <person name="Sykes S."/>
            <person name="Wortman J."/>
            <person name="Nusbaum C."/>
            <person name="Birren B."/>
        </authorList>
    </citation>
    <scope>NUCLEOTIDE SEQUENCE [LARGE SCALE GENOMIC DNA]</scope>
    <source>
        <strain evidence="1 2">Pm136co</strain>
    </source>
</reference>
<sequence length="66" mass="7482">MESATALLKSLGWLVEIEGQGDHLATYSLPDREVQVLYNDERIKNCPQFDYGLLITTGILLLFVRL</sequence>
<gene>
    <name evidence="1" type="ORF">MEI_00935</name>
</gene>
<evidence type="ECO:0000313" key="1">
    <source>
        <dbReference type="EMBL" id="EJF98075.1"/>
    </source>
</evidence>
<comment type="caution">
    <text evidence="1">The sequence shown here is derived from an EMBL/GenBank/DDBJ whole genome shotgun (WGS) entry which is preliminary data.</text>
</comment>
<protein>
    <submittedName>
        <fullName evidence="1">Uncharacterized protein</fullName>
    </submittedName>
</protein>
<accession>A0ABN0GPJ5</accession>